<dbReference type="InterPro" id="IPR011335">
    <property type="entry name" value="Restrct_endonuc-II-like"/>
</dbReference>
<dbReference type="Pfam" id="PF04480">
    <property type="entry name" value="DUF559"/>
    <property type="match status" value="1"/>
</dbReference>
<dbReference type="InterPro" id="IPR007569">
    <property type="entry name" value="DUF559"/>
</dbReference>
<dbReference type="Gene3D" id="3.40.960.10">
    <property type="entry name" value="VSR Endonuclease"/>
    <property type="match status" value="1"/>
</dbReference>
<organism evidence="2 3">
    <name type="scientific">Naasia lichenicola</name>
    <dbReference type="NCBI Taxonomy" id="2565933"/>
    <lineage>
        <taxon>Bacteria</taxon>
        <taxon>Bacillati</taxon>
        <taxon>Actinomycetota</taxon>
        <taxon>Actinomycetes</taxon>
        <taxon>Micrococcales</taxon>
        <taxon>Microbacteriaceae</taxon>
        <taxon>Naasia</taxon>
    </lineage>
</organism>
<dbReference type="EMBL" id="SSSM01000004">
    <property type="protein sequence ID" value="THG30884.1"/>
    <property type="molecule type" value="Genomic_DNA"/>
</dbReference>
<gene>
    <name evidence="2" type="ORF">E6C64_09665</name>
</gene>
<sequence>MAIVGNSTPVKANLRIGETNAAVVHRPWTSPLLHRSRFAASAPSRMRHRHPMDSALASIMASLGGVAHIRDLLERGYSRHQVAAHDRRGDLLRPRIGWYVSPALSPDAIRAIGVGGRLGCISAARSYGLATPQDRRLHVALDDHATRLRSSRDGFRNISAGQDPEVVWHWVGDLGVTGDERFRVTPSACIVQASNCVSPEWTIGIIDSGLRNGVLDPRALEALHAHSTTRRLLPMADGRAESILESILRVRLRAAGLSPQPQVELGRYRVDLMLDGWLVIEADGATHGSERQFAWDRERDSFFARSGIRVLRFTYRQIVDEWPQTLATILAVRSRERPGH</sequence>
<dbReference type="AlphaFoldDB" id="A0A4S4FLD0"/>
<accession>A0A4S4FLD0</accession>
<name>A0A4S4FLD0_9MICO</name>
<proteinExistence type="predicted"/>
<evidence type="ECO:0000259" key="1">
    <source>
        <dbReference type="Pfam" id="PF04480"/>
    </source>
</evidence>
<dbReference type="SUPFAM" id="SSF52980">
    <property type="entry name" value="Restriction endonuclease-like"/>
    <property type="match status" value="1"/>
</dbReference>
<feature type="domain" description="DUF559" evidence="1">
    <location>
        <begin position="240"/>
        <end position="331"/>
    </location>
</feature>
<protein>
    <submittedName>
        <fullName evidence="2">DUF559 domain-containing protein</fullName>
    </submittedName>
</protein>
<dbReference type="Proteomes" id="UP000309133">
    <property type="component" value="Unassembled WGS sequence"/>
</dbReference>
<evidence type="ECO:0000313" key="2">
    <source>
        <dbReference type="EMBL" id="THG30884.1"/>
    </source>
</evidence>
<evidence type="ECO:0000313" key="3">
    <source>
        <dbReference type="Proteomes" id="UP000309133"/>
    </source>
</evidence>
<reference evidence="2 3" key="1">
    <citation type="submission" date="2019-04" db="EMBL/GenBank/DDBJ databases">
        <authorList>
            <person name="Jiang L."/>
        </authorList>
    </citation>
    <scope>NUCLEOTIDE SEQUENCE [LARGE SCALE GENOMIC DNA]</scope>
    <source>
        <strain evidence="2 3">YIM 131853</strain>
    </source>
</reference>
<keyword evidence="3" id="KW-1185">Reference proteome</keyword>
<comment type="caution">
    <text evidence="2">The sequence shown here is derived from an EMBL/GenBank/DDBJ whole genome shotgun (WGS) entry which is preliminary data.</text>
</comment>